<gene>
    <name evidence="2" type="ORF">ELS83_07385</name>
</gene>
<feature type="transmembrane region" description="Helical" evidence="1">
    <location>
        <begin position="56"/>
        <end position="74"/>
    </location>
</feature>
<proteinExistence type="predicted"/>
<reference evidence="2 3" key="1">
    <citation type="submission" date="2018-12" db="EMBL/GenBank/DDBJ databases">
        <title>Marinifilum JC070 sp. nov., a marine bacterium isolated from Yongle Blue Hole in the South China Sea.</title>
        <authorList>
            <person name="Fu T."/>
        </authorList>
    </citation>
    <scope>NUCLEOTIDE SEQUENCE [LARGE SCALE GENOMIC DNA]</scope>
    <source>
        <strain evidence="2 3">JC070</strain>
    </source>
</reference>
<feature type="transmembrane region" description="Helical" evidence="1">
    <location>
        <begin position="21"/>
        <end position="44"/>
    </location>
</feature>
<evidence type="ECO:0000313" key="3">
    <source>
        <dbReference type="Proteomes" id="UP000732105"/>
    </source>
</evidence>
<keyword evidence="1" id="KW-0472">Membrane</keyword>
<dbReference type="Proteomes" id="UP000732105">
    <property type="component" value="Unassembled WGS sequence"/>
</dbReference>
<keyword evidence="3" id="KW-1185">Reference proteome</keyword>
<evidence type="ECO:0000313" key="2">
    <source>
        <dbReference type="EMBL" id="NOU59638.1"/>
    </source>
</evidence>
<dbReference type="EMBL" id="RZNH01000009">
    <property type="protein sequence ID" value="NOU59638.1"/>
    <property type="molecule type" value="Genomic_DNA"/>
</dbReference>
<sequence>MQDYNTIKLRIYNKLDWSDRYHSIFWIGTALFLISLIVITSIYTNEEISANPILKGYFWLSIPIVLILGIYELIGKYESLIKKHEPIKPLKLTNNTIHLFNEDIPFSRIEQITIRLRDDQEKPLQSDNNYLKIETDSKTHKLAVVIDSQEELKEVENAVSQLKKHGVSVYFETYI</sequence>
<dbReference type="RefSeq" id="WP_171594914.1">
    <property type="nucleotide sequence ID" value="NZ_RZNH01000009.1"/>
</dbReference>
<keyword evidence="1" id="KW-0812">Transmembrane</keyword>
<name>A0ABX1WU52_9BACT</name>
<protein>
    <submittedName>
        <fullName evidence="2">Uncharacterized protein</fullName>
    </submittedName>
</protein>
<accession>A0ABX1WU52</accession>
<organism evidence="2 3">
    <name type="scientific">Marinifilum caeruleilacunae</name>
    <dbReference type="NCBI Taxonomy" id="2499076"/>
    <lineage>
        <taxon>Bacteria</taxon>
        <taxon>Pseudomonadati</taxon>
        <taxon>Bacteroidota</taxon>
        <taxon>Bacteroidia</taxon>
        <taxon>Marinilabiliales</taxon>
        <taxon>Marinifilaceae</taxon>
    </lineage>
</organism>
<keyword evidence="1" id="KW-1133">Transmembrane helix</keyword>
<comment type="caution">
    <text evidence="2">The sequence shown here is derived from an EMBL/GenBank/DDBJ whole genome shotgun (WGS) entry which is preliminary data.</text>
</comment>
<evidence type="ECO:0000256" key="1">
    <source>
        <dbReference type="SAM" id="Phobius"/>
    </source>
</evidence>